<proteinExistence type="predicted"/>
<protein>
    <recommendedName>
        <fullName evidence="1">Putative amidase domain-containing protein</fullName>
    </recommendedName>
</protein>
<accession>A0A1Y4SWC3</accession>
<sequence>MKKIILIISLILSFGIGFVNDAYAMESSPYKEIESFIELKKGPVYVINGQENETFWEFKDEEEAFDAIKEHSSNFIEDLKQNYGLDELSVSTWKDYRDALEQYYSVNAISDVEYNQSVLRIFFEVCDNMERNQQIKELYGHNDFGEEMAMLLPYFTPFSQDYQENHKSVQTRAGLNVTAMVQYAIKWWYYYNPGYVKQSSDCTNFASQILDAGGKSPDNYKKSPDSVSSWWYVIGKNPSWSVSWVRADYFVRHFGVAYSYTDFNSFTQKANKGSFIAYDSEADGKWNHVAFVTEVGSTGTYGGKRYRNLRIAQHTTNYHEWVSSDKNGWENVGGIKAVLNIS</sequence>
<dbReference type="RefSeq" id="WP_241146642.1">
    <property type="nucleotide sequence ID" value="NZ_NFLJ01000019.1"/>
</dbReference>
<gene>
    <name evidence="2" type="ORF">B5E75_07705</name>
</gene>
<evidence type="ECO:0000259" key="1">
    <source>
        <dbReference type="Pfam" id="PF12671"/>
    </source>
</evidence>
<evidence type="ECO:0000313" key="2">
    <source>
        <dbReference type="EMBL" id="OUQ34206.1"/>
    </source>
</evidence>
<dbReference type="PANTHER" id="PTHR40032:SF1">
    <property type="entry name" value="EXPORTED PROTEIN"/>
    <property type="match status" value="1"/>
</dbReference>
<comment type="caution">
    <text evidence="2">The sequence shown here is derived from an EMBL/GenBank/DDBJ whole genome shotgun (WGS) entry which is preliminary data.</text>
</comment>
<dbReference type="PANTHER" id="PTHR40032">
    <property type="entry name" value="EXPORTED PROTEIN-RELATED"/>
    <property type="match status" value="1"/>
</dbReference>
<name>A0A1Y4SWC3_9FIRM</name>
<dbReference type="Pfam" id="PF12671">
    <property type="entry name" value="Amidase_6"/>
    <property type="match status" value="1"/>
</dbReference>
<dbReference type="Proteomes" id="UP000195305">
    <property type="component" value="Unassembled WGS sequence"/>
</dbReference>
<reference evidence="2 3" key="1">
    <citation type="journal article" date="2018" name="BMC Genomics">
        <title>Whole genome sequencing and function prediction of 133 gut anaerobes isolated from chicken caecum in pure cultures.</title>
        <authorList>
            <person name="Medvecky M."/>
            <person name="Cejkova D."/>
            <person name="Polansky O."/>
            <person name="Karasova D."/>
            <person name="Kubasova T."/>
            <person name="Cizek A."/>
            <person name="Rychlik I."/>
        </authorList>
    </citation>
    <scope>NUCLEOTIDE SEQUENCE [LARGE SCALE GENOMIC DNA]</scope>
    <source>
        <strain evidence="2 3">An13</strain>
    </source>
</reference>
<feature type="domain" description="Putative amidase" evidence="1">
    <location>
        <begin position="176"/>
        <end position="322"/>
    </location>
</feature>
<dbReference type="EMBL" id="NFLJ01000019">
    <property type="protein sequence ID" value="OUQ34206.1"/>
    <property type="molecule type" value="Genomic_DNA"/>
</dbReference>
<dbReference type="InterPro" id="IPR024301">
    <property type="entry name" value="Amidase_6"/>
</dbReference>
<evidence type="ECO:0000313" key="3">
    <source>
        <dbReference type="Proteomes" id="UP000195305"/>
    </source>
</evidence>
<keyword evidence="3" id="KW-1185">Reference proteome</keyword>
<organism evidence="2 3">
    <name type="scientific">Massilimicrobiota timonensis</name>
    <dbReference type="NCBI Taxonomy" id="1776392"/>
    <lineage>
        <taxon>Bacteria</taxon>
        <taxon>Bacillati</taxon>
        <taxon>Bacillota</taxon>
        <taxon>Erysipelotrichia</taxon>
        <taxon>Erysipelotrichales</taxon>
        <taxon>Erysipelotrichaceae</taxon>
        <taxon>Massilimicrobiota</taxon>
    </lineage>
</organism>
<dbReference type="AlphaFoldDB" id="A0A1Y4SWC3"/>